<feature type="compositionally biased region" description="Polar residues" evidence="1">
    <location>
        <begin position="507"/>
        <end position="516"/>
    </location>
</feature>
<feature type="compositionally biased region" description="Basic and acidic residues" evidence="1">
    <location>
        <begin position="466"/>
        <end position="482"/>
    </location>
</feature>
<comment type="caution">
    <text evidence="2">The sequence shown here is derived from an EMBL/GenBank/DDBJ whole genome shotgun (WGS) entry which is preliminary data.</text>
</comment>
<feature type="region of interest" description="Disordered" evidence="1">
    <location>
        <begin position="339"/>
        <end position="359"/>
    </location>
</feature>
<feature type="compositionally biased region" description="Pro residues" evidence="1">
    <location>
        <begin position="539"/>
        <end position="557"/>
    </location>
</feature>
<feature type="region of interest" description="Disordered" evidence="1">
    <location>
        <begin position="618"/>
        <end position="637"/>
    </location>
</feature>
<evidence type="ECO:0000313" key="2">
    <source>
        <dbReference type="EMBL" id="KAL0061140.1"/>
    </source>
</evidence>
<protein>
    <submittedName>
        <fullName evidence="2">Uncharacterized protein</fullName>
    </submittedName>
</protein>
<proteinExistence type="predicted"/>
<feature type="compositionally biased region" description="Low complexity" evidence="1">
    <location>
        <begin position="517"/>
        <end position="529"/>
    </location>
</feature>
<accession>A0ABR2ZHL1</accession>
<evidence type="ECO:0000313" key="3">
    <source>
        <dbReference type="Proteomes" id="UP001437256"/>
    </source>
</evidence>
<sequence>MSPFCVRVKKAHFPHLEFCSTDPADFHFGSGFFSLGATELTPRYFQHSSRATYLASRIQSQSLRQSSGFDVTYSENEAALLSGGKNLGCAGAGYLFGLGLGGGGGRGDSDEEERWSGEWLFGGRIFGVGQSDPSRYVVVTSTFPMPAPAHIHQRVRRPIHNHLRPVKLVGMFDPRQRSAPFFLLKIWYLGFGVVLSGGRGPRAISRLYLFRLLNDHFPAKSVDYVQNLEVGSTKLTLKVETTVLPVVVVVINGLHSARALGSGNAVESAGPLANIPASRLALSPAVLCFRPPCATFLKTWSINVTTDYQETANPAYLGNPENNTLNSLYEVYSDIGSEAEDKEGHDQDVNMEESDPDRPYTPAGIPLPFPTHSEVHAYAFISIFDRYIKFTFTFPIAITITSTLATPLIPTCLSRRQSRICYIRHATVHENNQDVPHSAPRDLSAPTHRHRQPEVQETNSIRRNRLSQEPKTDTLPDPEKAVPKSTPPLSPAAAPSPEDHPGPLSFPETSDPTAAATSLPLPTHPSPLLIPKAREPDPSLQPLPPPIDPPRSSPHNPPTSDSQEQHPTLHLHHHEHRQPTPATSLYPNVSRIEEEFDVEEGDQCAYVEFEFNGFTWQTDGDAGKASQPDSCGATGRRDWRWGQEPDLGFRHAFVVTGRHPVSARITFVSNGHGEVFIVTFVPSFLISRIIIPLLLTRHGNETNTFVTLGVLFDAGDAGEVSSTTSLDLDVLFLPRGQWGFKHRHHHHFRSYLHPNVGIVVPSSVLSPLSSSLPAMERPIGFYLPRRLHWRRTSLTEEQKRISTRPSRT</sequence>
<keyword evidence="3" id="KW-1185">Reference proteome</keyword>
<organism evidence="2 3">
    <name type="scientific">Marasmius tenuissimus</name>
    <dbReference type="NCBI Taxonomy" id="585030"/>
    <lineage>
        <taxon>Eukaryota</taxon>
        <taxon>Fungi</taxon>
        <taxon>Dikarya</taxon>
        <taxon>Basidiomycota</taxon>
        <taxon>Agaricomycotina</taxon>
        <taxon>Agaricomycetes</taxon>
        <taxon>Agaricomycetidae</taxon>
        <taxon>Agaricales</taxon>
        <taxon>Marasmiineae</taxon>
        <taxon>Marasmiaceae</taxon>
        <taxon>Marasmius</taxon>
    </lineage>
</organism>
<name>A0ABR2ZHL1_9AGAR</name>
<gene>
    <name evidence="2" type="ORF">AAF712_012060</name>
</gene>
<feature type="region of interest" description="Disordered" evidence="1">
    <location>
        <begin position="432"/>
        <end position="587"/>
    </location>
</feature>
<evidence type="ECO:0000256" key="1">
    <source>
        <dbReference type="SAM" id="MobiDB-lite"/>
    </source>
</evidence>
<reference evidence="2 3" key="1">
    <citation type="submission" date="2024-05" db="EMBL/GenBank/DDBJ databases">
        <title>A draft genome resource for the thread blight pathogen Marasmius tenuissimus strain MS-2.</title>
        <authorList>
            <person name="Yulfo-Soto G.E."/>
            <person name="Baruah I.K."/>
            <person name="Amoako-Attah I."/>
            <person name="Bukari Y."/>
            <person name="Meinhardt L.W."/>
            <person name="Bailey B.A."/>
            <person name="Cohen S.P."/>
        </authorList>
    </citation>
    <scope>NUCLEOTIDE SEQUENCE [LARGE SCALE GENOMIC DNA]</scope>
    <source>
        <strain evidence="2 3">MS-2</strain>
    </source>
</reference>
<dbReference type="Proteomes" id="UP001437256">
    <property type="component" value="Unassembled WGS sequence"/>
</dbReference>
<dbReference type="EMBL" id="JBBXMP010000147">
    <property type="protein sequence ID" value="KAL0061140.1"/>
    <property type="molecule type" value="Genomic_DNA"/>
</dbReference>